<dbReference type="AlphaFoldDB" id="A0A3S2VWB7"/>
<name>A0A3S2VWB7_9BURK</name>
<reference evidence="1 2" key="1">
    <citation type="submission" date="2019-01" db="EMBL/GenBank/DDBJ databases">
        <authorList>
            <person name="Chen W.-M."/>
        </authorList>
    </citation>
    <scope>NUCLEOTIDE SEQUENCE [LARGE SCALE GENOMIC DNA]</scope>
    <source>
        <strain evidence="1 2">ICH-3</strain>
    </source>
</reference>
<dbReference type="RefSeq" id="WP_128198788.1">
    <property type="nucleotide sequence ID" value="NZ_SACT01000004.1"/>
</dbReference>
<evidence type="ECO:0000313" key="1">
    <source>
        <dbReference type="EMBL" id="RVT50762.1"/>
    </source>
</evidence>
<dbReference type="OrthoDB" id="9153176at2"/>
<keyword evidence="2" id="KW-1185">Reference proteome</keyword>
<organism evidence="1 2">
    <name type="scientific">Rubrivivax albus</name>
    <dbReference type="NCBI Taxonomy" id="2499835"/>
    <lineage>
        <taxon>Bacteria</taxon>
        <taxon>Pseudomonadati</taxon>
        <taxon>Pseudomonadota</taxon>
        <taxon>Betaproteobacteria</taxon>
        <taxon>Burkholderiales</taxon>
        <taxon>Sphaerotilaceae</taxon>
        <taxon>Rubrivivax</taxon>
    </lineage>
</organism>
<comment type="caution">
    <text evidence="1">The sequence shown here is derived from an EMBL/GenBank/DDBJ whole genome shotgun (WGS) entry which is preliminary data.</text>
</comment>
<sequence length="134" mass="14780">MKLLYVALALYTLPVTGPAQVVQGNEAVRFVDGVRKVSTPPLPKRSPPLCRADARCHAGAWRMVEGADGLRECTEPWARPGTCRASTYGTERLRRVWVAQHQGRWLQCQFPVLGSRCVDMAARPPANLPTDAVQ</sequence>
<gene>
    <name evidence="1" type="ORF">ENE75_13160</name>
</gene>
<evidence type="ECO:0000313" key="2">
    <source>
        <dbReference type="Proteomes" id="UP000288178"/>
    </source>
</evidence>
<protein>
    <submittedName>
        <fullName evidence="1">Uncharacterized protein</fullName>
    </submittedName>
</protein>
<dbReference type="Proteomes" id="UP000288178">
    <property type="component" value="Unassembled WGS sequence"/>
</dbReference>
<dbReference type="EMBL" id="SACT01000004">
    <property type="protein sequence ID" value="RVT50762.1"/>
    <property type="molecule type" value="Genomic_DNA"/>
</dbReference>
<proteinExistence type="predicted"/>
<accession>A0A3S2VWB7</accession>